<reference evidence="3 4" key="1">
    <citation type="journal article" date="2014" name="PLoS Genet.">
        <title>Analysis of the Phlebiopsis gigantea genome, transcriptome and secretome provides insight into its pioneer colonization strategies of wood.</title>
        <authorList>
            <person name="Hori C."/>
            <person name="Ishida T."/>
            <person name="Igarashi K."/>
            <person name="Samejima M."/>
            <person name="Suzuki H."/>
            <person name="Master E."/>
            <person name="Ferreira P."/>
            <person name="Ruiz-Duenas F.J."/>
            <person name="Held B."/>
            <person name="Canessa P."/>
            <person name="Larrondo L.F."/>
            <person name="Schmoll M."/>
            <person name="Druzhinina I.S."/>
            <person name="Kubicek C.P."/>
            <person name="Gaskell J.A."/>
            <person name="Kersten P."/>
            <person name="St John F."/>
            <person name="Glasner J."/>
            <person name="Sabat G."/>
            <person name="Splinter BonDurant S."/>
            <person name="Syed K."/>
            <person name="Yadav J."/>
            <person name="Mgbeahuruike A.C."/>
            <person name="Kovalchuk A."/>
            <person name="Asiegbu F.O."/>
            <person name="Lackner G."/>
            <person name="Hoffmeister D."/>
            <person name="Rencoret J."/>
            <person name="Gutierrez A."/>
            <person name="Sun H."/>
            <person name="Lindquist E."/>
            <person name="Barry K."/>
            <person name="Riley R."/>
            <person name="Grigoriev I.V."/>
            <person name="Henrissat B."/>
            <person name="Kues U."/>
            <person name="Berka R.M."/>
            <person name="Martinez A.T."/>
            <person name="Covert S.F."/>
            <person name="Blanchette R.A."/>
            <person name="Cullen D."/>
        </authorList>
    </citation>
    <scope>NUCLEOTIDE SEQUENCE [LARGE SCALE GENOMIC DNA]</scope>
    <source>
        <strain evidence="3 4">11061_1 CR5-6</strain>
    </source>
</reference>
<dbReference type="AlphaFoldDB" id="A0A0C3P9R4"/>
<gene>
    <name evidence="3" type="ORF">PHLGIDRAFT_20661</name>
</gene>
<name>A0A0C3P9R4_PHLG1</name>
<accession>A0A0C3P9R4</accession>
<dbReference type="Proteomes" id="UP000053257">
    <property type="component" value="Unassembled WGS sequence"/>
</dbReference>
<keyword evidence="1" id="KW-0863">Zinc-finger</keyword>
<dbReference type="HOGENOM" id="CLU_2813258_0_0_1"/>
<dbReference type="PROSITE" id="PS50157">
    <property type="entry name" value="ZINC_FINGER_C2H2_2"/>
    <property type="match status" value="1"/>
</dbReference>
<dbReference type="EMBL" id="KN840787">
    <property type="protein sequence ID" value="KIP01458.1"/>
    <property type="molecule type" value="Genomic_DNA"/>
</dbReference>
<proteinExistence type="predicted"/>
<feature type="domain" description="C2H2-type" evidence="2">
    <location>
        <begin position="40"/>
        <end position="67"/>
    </location>
</feature>
<keyword evidence="1" id="KW-0479">Metal-binding</keyword>
<protein>
    <recommendedName>
        <fullName evidence="2">C2H2-type domain-containing protein</fullName>
    </recommendedName>
</protein>
<sequence length="67" mass="7654">MCSKSIENNEQKIIGSCQRSNRAADSIAGTPRSAFYEVSYKCPMCGNIKDSEQNFYDHIRQHYDDSD</sequence>
<dbReference type="InterPro" id="IPR013087">
    <property type="entry name" value="Znf_C2H2_type"/>
</dbReference>
<keyword evidence="4" id="KW-1185">Reference proteome</keyword>
<evidence type="ECO:0000313" key="3">
    <source>
        <dbReference type="EMBL" id="KIP01458.1"/>
    </source>
</evidence>
<evidence type="ECO:0000313" key="4">
    <source>
        <dbReference type="Proteomes" id="UP000053257"/>
    </source>
</evidence>
<dbReference type="GO" id="GO:0008270">
    <property type="term" value="F:zinc ion binding"/>
    <property type="evidence" value="ECO:0007669"/>
    <property type="project" value="UniProtKB-KW"/>
</dbReference>
<evidence type="ECO:0000259" key="2">
    <source>
        <dbReference type="PROSITE" id="PS50157"/>
    </source>
</evidence>
<evidence type="ECO:0000256" key="1">
    <source>
        <dbReference type="PROSITE-ProRule" id="PRU00042"/>
    </source>
</evidence>
<organism evidence="3 4">
    <name type="scientific">Phlebiopsis gigantea (strain 11061_1 CR5-6)</name>
    <name type="common">White-rot fungus</name>
    <name type="synonym">Peniophora gigantea</name>
    <dbReference type="NCBI Taxonomy" id="745531"/>
    <lineage>
        <taxon>Eukaryota</taxon>
        <taxon>Fungi</taxon>
        <taxon>Dikarya</taxon>
        <taxon>Basidiomycota</taxon>
        <taxon>Agaricomycotina</taxon>
        <taxon>Agaricomycetes</taxon>
        <taxon>Polyporales</taxon>
        <taxon>Phanerochaetaceae</taxon>
        <taxon>Phlebiopsis</taxon>
    </lineage>
</organism>
<keyword evidence="1" id="KW-0862">Zinc</keyword>